<dbReference type="Pfam" id="PF09527">
    <property type="entry name" value="ATPase_gene1"/>
    <property type="match status" value="1"/>
</dbReference>
<keyword evidence="1" id="KW-0472">Membrane</keyword>
<feature type="transmembrane region" description="Helical" evidence="1">
    <location>
        <begin position="64"/>
        <end position="87"/>
    </location>
</feature>
<keyword evidence="1" id="KW-1133">Transmembrane helix</keyword>
<keyword evidence="3" id="KW-1185">Reference proteome</keyword>
<feature type="transmembrane region" description="Helical" evidence="1">
    <location>
        <begin position="36"/>
        <end position="57"/>
    </location>
</feature>
<gene>
    <name evidence="2" type="ORF">GCM10023203_54790</name>
</gene>
<evidence type="ECO:0000313" key="3">
    <source>
        <dbReference type="Proteomes" id="UP001500457"/>
    </source>
</evidence>
<dbReference type="EMBL" id="BAABHQ010000024">
    <property type="protein sequence ID" value="GAA4893682.1"/>
    <property type="molecule type" value="Genomic_DNA"/>
</dbReference>
<evidence type="ECO:0000256" key="1">
    <source>
        <dbReference type="SAM" id="Phobius"/>
    </source>
</evidence>
<evidence type="ECO:0000313" key="2">
    <source>
        <dbReference type="EMBL" id="GAA4893682.1"/>
    </source>
</evidence>
<dbReference type="InterPro" id="IPR032820">
    <property type="entry name" value="ATPase_put"/>
</dbReference>
<name>A0ABP9F7G3_9PSEU</name>
<dbReference type="Proteomes" id="UP001500457">
    <property type="component" value="Unassembled WGS sequence"/>
</dbReference>
<comment type="caution">
    <text evidence="2">The sequence shown here is derived from an EMBL/GenBank/DDBJ whole genome shotgun (WGS) entry which is preliminary data.</text>
</comment>
<organism evidence="2 3">
    <name type="scientific">Actinomycetospora straminea</name>
    <dbReference type="NCBI Taxonomy" id="663607"/>
    <lineage>
        <taxon>Bacteria</taxon>
        <taxon>Bacillati</taxon>
        <taxon>Actinomycetota</taxon>
        <taxon>Actinomycetes</taxon>
        <taxon>Pseudonocardiales</taxon>
        <taxon>Pseudonocardiaceae</taxon>
        <taxon>Actinomycetospora</taxon>
    </lineage>
</organism>
<sequence length="109" mass="11595">MTNLLIWCAAMAQDSLRGDAGRTPAQGSAHSPSEAWTVLSHLITGILVFGGLGWVLDALLSTRWFLLIGLLAGGAASFALIYIRYLYVPPDPPRPGGPAGPEDRKEQHG</sequence>
<reference evidence="3" key="1">
    <citation type="journal article" date="2019" name="Int. J. Syst. Evol. Microbiol.">
        <title>The Global Catalogue of Microorganisms (GCM) 10K type strain sequencing project: providing services to taxonomists for standard genome sequencing and annotation.</title>
        <authorList>
            <consortium name="The Broad Institute Genomics Platform"/>
            <consortium name="The Broad Institute Genome Sequencing Center for Infectious Disease"/>
            <person name="Wu L."/>
            <person name="Ma J."/>
        </authorList>
    </citation>
    <scope>NUCLEOTIDE SEQUENCE [LARGE SCALE GENOMIC DNA]</scope>
    <source>
        <strain evidence="3">JCM 17983</strain>
    </source>
</reference>
<keyword evidence="1" id="KW-0812">Transmembrane</keyword>
<accession>A0ABP9F7G3</accession>
<protein>
    <recommendedName>
        <fullName evidence="4">F0F1-type ATP synthase assembly protein I</fullName>
    </recommendedName>
</protein>
<evidence type="ECO:0008006" key="4">
    <source>
        <dbReference type="Google" id="ProtNLM"/>
    </source>
</evidence>
<proteinExistence type="predicted"/>